<keyword evidence="1" id="KW-0472">Membrane</keyword>
<protein>
    <submittedName>
        <fullName evidence="3">Uncharacterized protein</fullName>
    </submittedName>
</protein>
<organism evidence="3 4">
    <name type="scientific">Polypedilum vanderplanki</name>
    <name type="common">Sleeping chironomid midge</name>
    <dbReference type="NCBI Taxonomy" id="319348"/>
    <lineage>
        <taxon>Eukaryota</taxon>
        <taxon>Metazoa</taxon>
        <taxon>Ecdysozoa</taxon>
        <taxon>Arthropoda</taxon>
        <taxon>Hexapoda</taxon>
        <taxon>Insecta</taxon>
        <taxon>Pterygota</taxon>
        <taxon>Neoptera</taxon>
        <taxon>Endopterygota</taxon>
        <taxon>Diptera</taxon>
        <taxon>Nematocera</taxon>
        <taxon>Chironomoidea</taxon>
        <taxon>Chironomidae</taxon>
        <taxon>Chironominae</taxon>
        <taxon>Polypedilum</taxon>
        <taxon>Polypedilum</taxon>
    </lineage>
</organism>
<accession>A0A9J6BT99</accession>
<dbReference type="Proteomes" id="UP001107558">
    <property type="component" value="Chromosome 3"/>
</dbReference>
<feature type="transmembrane region" description="Helical" evidence="1">
    <location>
        <begin position="65"/>
        <end position="91"/>
    </location>
</feature>
<sequence length="127" mass="14228">MASKRLITIALFLVIWFCVLINADEEKVYSIEGLKQNWTIECEINGVKRYDDECLETFKKFSKTVGYIVTGVIVTIILCCCGCVCCACKIIHSNNNQSRDGVVLQQRRVIEIPNMPPNAPVIATVAQ</sequence>
<evidence type="ECO:0000313" key="4">
    <source>
        <dbReference type="Proteomes" id="UP001107558"/>
    </source>
</evidence>
<evidence type="ECO:0000313" key="3">
    <source>
        <dbReference type="EMBL" id="KAG5673113.1"/>
    </source>
</evidence>
<feature type="chain" id="PRO_5039903484" evidence="2">
    <location>
        <begin position="24"/>
        <end position="127"/>
    </location>
</feature>
<reference evidence="3" key="1">
    <citation type="submission" date="2021-03" db="EMBL/GenBank/DDBJ databases">
        <title>Chromosome level genome of the anhydrobiotic midge Polypedilum vanderplanki.</title>
        <authorList>
            <person name="Yoshida Y."/>
            <person name="Kikawada T."/>
            <person name="Gusev O."/>
        </authorList>
    </citation>
    <scope>NUCLEOTIDE SEQUENCE</scope>
    <source>
        <strain evidence="3">NIAS01</strain>
        <tissue evidence="3">Whole body or cell culture</tissue>
    </source>
</reference>
<evidence type="ECO:0000256" key="2">
    <source>
        <dbReference type="SAM" id="SignalP"/>
    </source>
</evidence>
<keyword evidence="1" id="KW-1133">Transmembrane helix</keyword>
<keyword evidence="1" id="KW-0812">Transmembrane</keyword>
<evidence type="ECO:0000256" key="1">
    <source>
        <dbReference type="SAM" id="Phobius"/>
    </source>
</evidence>
<keyword evidence="2" id="KW-0732">Signal</keyword>
<gene>
    <name evidence="3" type="ORF">PVAND_003187</name>
</gene>
<comment type="caution">
    <text evidence="3">The sequence shown here is derived from an EMBL/GenBank/DDBJ whole genome shotgun (WGS) entry which is preliminary data.</text>
</comment>
<feature type="signal peptide" evidence="2">
    <location>
        <begin position="1"/>
        <end position="23"/>
    </location>
</feature>
<keyword evidence="4" id="KW-1185">Reference proteome</keyword>
<dbReference type="EMBL" id="JADBJN010000003">
    <property type="protein sequence ID" value="KAG5673113.1"/>
    <property type="molecule type" value="Genomic_DNA"/>
</dbReference>
<dbReference type="AlphaFoldDB" id="A0A9J6BT99"/>
<proteinExistence type="predicted"/>
<name>A0A9J6BT99_POLVA</name>